<evidence type="ECO:0000256" key="1">
    <source>
        <dbReference type="SAM" id="Phobius"/>
    </source>
</evidence>
<evidence type="ECO:0000313" key="2">
    <source>
        <dbReference type="EMBL" id="CUN31425.1"/>
    </source>
</evidence>
<gene>
    <name evidence="2" type="ORF">ERS852444_03600</name>
</gene>
<dbReference type="Proteomes" id="UP000095453">
    <property type="component" value="Unassembled WGS sequence"/>
</dbReference>
<organism evidence="2 3">
    <name type="scientific">Roseburia inulinivorans</name>
    <dbReference type="NCBI Taxonomy" id="360807"/>
    <lineage>
        <taxon>Bacteria</taxon>
        <taxon>Bacillati</taxon>
        <taxon>Bacillota</taxon>
        <taxon>Clostridia</taxon>
        <taxon>Lachnospirales</taxon>
        <taxon>Lachnospiraceae</taxon>
        <taxon>Roseburia</taxon>
    </lineage>
</organism>
<dbReference type="AlphaFoldDB" id="A0A173VZA3"/>
<sequence>MVAARKEKKVKLVWEELKNGGPFRKLFLVGAEYLLIYGVVKEMYEKIVLHEDVAIQLIIFNTLWVLAVGYGTKEYLKCRCRCLPVSRWLNVSELKKSLEKETFQKVAPKTWSSEKWLCVDGHYYPKNIIVYMGGWNHPTERSGTNLKIRTILGEDIIEYGYFPIYKPTFGPNRGKWVDNYPMLDALIPLTEMIPDRIQKRHAYDSVEPSMKKMYEEYMKTHSVTELIETTELLDAYVAEFMRWEDLRHWKKSKKK</sequence>
<feature type="transmembrane region" description="Helical" evidence="1">
    <location>
        <begin position="21"/>
        <end position="41"/>
    </location>
</feature>
<name>A0A173VZA3_9FIRM</name>
<keyword evidence="1" id="KW-0472">Membrane</keyword>
<evidence type="ECO:0000313" key="3">
    <source>
        <dbReference type="Proteomes" id="UP000095453"/>
    </source>
</evidence>
<keyword evidence="1" id="KW-0812">Transmembrane</keyword>
<accession>A0A173VZA3</accession>
<reference evidence="2 3" key="1">
    <citation type="submission" date="2015-09" db="EMBL/GenBank/DDBJ databases">
        <authorList>
            <consortium name="Pathogen Informatics"/>
        </authorList>
    </citation>
    <scope>NUCLEOTIDE SEQUENCE [LARGE SCALE GENOMIC DNA]</scope>
    <source>
        <strain evidence="2 3">2789STDY5608887</strain>
    </source>
</reference>
<feature type="transmembrane region" description="Helical" evidence="1">
    <location>
        <begin position="53"/>
        <end position="71"/>
    </location>
</feature>
<keyword evidence="1" id="KW-1133">Transmembrane helix</keyword>
<protein>
    <submittedName>
        <fullName evidence="2">Uncharacterized protein</fullName>
    </submittedName>
</protein>
<proteinExistence type="predicted"/>
<dbReference type="EMBL" id="CYXX01000054">
    <property type="protein sequence ID" value="CUN31425.1"/>
    <property type="molecule type" value="Genomic_DNA"/>
</dbReference>
<dbReference type="RefSeq" id="WP_055172428.1">
    <property type="nucleotide sequence ID" value="NZ_CYXX01000054.1"/>
</dbReference>